<dbReference type="SUPFAM" id="SSF102114">
    <property type="entry name" value="Radical SAM enzymes"/>
    <property type="match status" value="1"/>
</dbReference>
<proteinExistence type="predicted"/>
<organism evidence="8 9">
    <name type="scientific">Muiribacterium halophilum</name>
    <dbReference type="NCBI Taxonomy" id="2053465"/>
    <lineage>
        <taxon>Bacteria</taxon>
        <taxon>Candidatus Muiribacteriota</taxon>
        <taxon>Candidatus Muiribacteriia</taxon>
        <taxon>Candidatus Muiribacteriales</taxon>
        <taxon>Candidatus Muiribacteriaceae</taxon>
        <taxon>Candidatus Muiribacterium</taxon>
    </lineage>
</organism>
<dbReference type="InterPro" id="IPR006638">
    <property type="entry name" value="Elp3/MiaA/NifB-like_rSAM"/>
</dbReference>
<gene>
    <name evidence="8" type="ORF">C0601_01485</name>
</gene>
<protein>
    <submittedName>
        <fullName evidence="8">Uncharacterized protein</fullName>
    </submittedName>
</protein>
<dbReference type="SFLD" id="SFLDG01082">
    <property type="entry name" value="B12-binding_domain_containing"/>
    <property type="match status" value="1"/>
</dbReference>
<dbReference type="SFLD" id="SFLDS00029">
    <property type="entry name" value="Radical_SAM"/>
    <property type="match status" value="1"/>
</dbReference>
<feature type="domain" description="B12-binding" evidence="6">
    <location>
        <begin position="1"/>
        <end position="131"/>
    </location>
</feature>
<dbReference type="CDD" id="cd01335">
    <property type="entry name" value="Radical_SAM"/>
    <property type="match status" value="1"/>
</dbReference>
<sequence>MEILLVGINSRHYQISQSIRMLKKNSIPDAEILELNSKDTLIDHLEILTMKKYDIYAFSVYIWNYEITKKIIRALKKINPSSIVIVGGPQLAFEDLKYNFKQLCCDVIILGEGETPLKKIYKDISIIKSDMSEFGIYSKDLNYEKKEINDYFEKDLSSIDLIDKDDIKDKVLSFAYTETSRGCPFDCSYCTSGNKIPVRNHPVDKVLKNISSLSASGINTLRVIDRTFNVNEKRAMSIMSYILKNCPDILYQFEIRADIMSDEFLEFLRNVPKGRFQLEIGVQTLNPKVLEKVERKEKENRLLENIRGLTEKRNLSIHLDLIAGLPDDYIESVFYTIDILGRLMPDILQINILKMLPGTSIIKKARDYNILFESEPPYSVLKSDTFTFEDIRYIDNISKTINVFYNSNFLKNSFFYLINKKQIPASVIFRQLCDHTLKKKNLIHSIARMNVYRIFVDFLNTTGLFDEEFEKIVFLDHTITSKDPKERFQFKEKENMDIRKEKKQKIKKTIFDENTVFTLKNIITKDKKKFPEKENLYDKELYGDNGEYYCYFSYKEKKRKIIDDIKRKKIVELIYDKKANSLEKMLKICDVDKEVLEKELLYMLEEEIITLR</sequence>
<dbReference type="Gene3D" id="3.80.30.20">
    <property type="entry name" value="tm_1862 like domain"/>
    <property type="match status" value="1"/>
</dbReference>
<comment type="cofactor">
    <cofactor evidence="1">
        <name>[4Fe-4S] cluster</name>
        <dbReference type="ChEBI" id="CHEBI:49883"/>
    </cofactor>
</comment>
<dbReference type="GO" id="GO:0005829">
    <property type="term" value="C:cytosol"/>
    <property type="evidence" value="ECO:0007669"/>
    <property type="project" value="TreeGrafter"/>
</dbReference>
<dbReference type="InterPro" id="IPR023404">
    <property type="entry name" value="rSAM_horseshoe"/>
</dbReference>
<dbReference type="Pfam" id="PF02310">
    <property type="entry name" value="B12-binding"/>
    <property type="match status" value="1"/>
</dbReference>
<dbReference type="Pfam" id="PF04055">
    <property type="entry name" value="Radical_SAM"/>
    <property type="match status" value="1"/>
</dbReference>
<keyword evidence="5" id="KW-0411">Iron-sulfur</keyword>
<keyword evidence="2" id="KW-0949">S-adenosyl-L-methionine</keyword>
<evidence type="ECO:0000256" key="1">
    <source>
        <dbReference type="ARBA" id="ARBA00001966"/>
    </source>
</evidence>
<dbReference type="PROSITE" id="PS51918">
    <property type="entry name" value="RADICAL_SAM"/>
    <property type="match status" value="1"/>
</dbReference>
<comment type="caution">
    <text evidence="8">The sequence shown here is derived from an EMBL/GenBank/DDBJ whole genome shotgun (WGS) entry which is preliminary data.</text>
</comment>
<dbReference type="GO" id="GO:0031419">
    <property type="term" value="F:cobalamin binding"/>
    <property type="evidence" value="ECO:0007669"/>
    <property type="project" value="InterPro"/>
</dbReference>
<dbReference type="PANTHER" id="PTHR43409">
    <property type="entry name" value="ANAEROBIC MAGNESIUM-PROTOPORPHYRIN IX MONOMETHYL ESTER CYCLASE-RELATED"/>
    <property type="match status" value="1"/>
</dbReference>
<dbReference type="InterPro" id="IPR058240">
    <property type="entry name" value="rSAM_sf"/>
</dbReference>
<dbReference type="GO" id="GO:0003824">
    <property type="term" value="F:catalytic activity"/>
    <property type="evidence" value="ECO:0007669"/>
    <property type="project" value="InterPro"/>
</dbReference>
<dbReference type="PROSITE" id="PS51332">
    <property type="entry name" value="B12_BINDING"/>
    <property type="match status" value="1"/>
</dbReference>
<dbReference type="Pfam" id="PF13311">
    <property type="entry name" value="DUF4080"/>
    <property type="match status" value="1"/>
</dbReference>
<evidence type="ECO:0000256" key="5">
    <source>
        <dbReference type="ARBA" id="ARBA00023014"/>
    </source>
</evidence>
<dbReference type="InterPro" id="IPR007197">
    <property type="entry name" value="rSAM"/>
</dbReference>
<dbReference type="AlphaFoldDB" id="A0A2N5ZLR7"/>
<accession>A0A2N5ZLR7</accession>
<dbReference type="Gene3D" id="3.40.50.280">
    <property type="entry name" value="Cobalamin-binding domain"/>
    <property type="match status" value="1"/>
</dbReference>
<dbReference type="SMART" id="SM00729">
    <property type="entry name" value="Elp3"/>
    <property type="match status" value="1"/>
</dbReference>
<feature type="domain" description="Radical SAM core" evidence="7">
    <location>
        <begin position="169"/>
        <end position="392"/>
    </location>
</feature>
<evidence type="ECO:0000256" key="4">
    <source>
        <dbReference type="ARBA" id="ARBA00023004"/>
    </source>
</evidence>
<keyword evidence="3" id="KW-0479">Metal-binding</keyword>
<dbReference type="PANTHER" id="PTHR43409:SF16">
    <property type="entry name" value="SLR0320 PROTEIN"/>
    <property type="match status" value="1"/>
</dbReference>
<evidence type="ECO:0000313" key="9">
    <source>
        <dbReference type="Proteomes" id="UP000234857"/>
    </source>
</evidence>
<dbReference type="InterPro" id="IPR025288">
    <property type="entry name" value="DUF4080"/>
</dbReference>
<reference evidence="8 9" key="1">
    <citation type="submission" date="2017-11" db="EMBL/GenBank/DDBJ databases">
        <title>Genome-resolved metagenomics identifies genetic mobility, metabolic interactions, and unexpected diversity in perchlorate-reducing communities.</title>
        <authorList>
            <person name="Barnum T.P."/>
            <person name="Figueroa I.A."/>
            <person name="Carlstrom C.I."/>
            <person name="Lucas L.N."/>
            <person name="Engelbrektson A.L."/>
            <person name="Coates J.D."/>
        </authorList>
    </citation>
    <scope>NUCLEOTIDE SEQUENCE [LARGE SCALE GENOMIC DNA]</scope>
    <source>
        <strain evidence="8">BM706</strain>
    </source>
</reference>
<dbReference type="EMBL" id="PKTG01000025">
    <property type="protein sequence ID" value="PLX19553.1"/>
    <property type="molecule type" value="Genomic_DNA"/>
</dbReference>
<evidence type="ECO:0000259" key="6">
    <source>
        <dbReference type="PROSITE" id="PS51332"/>
    </source>
</evidence>
<name>A0A2N5ZLR7_MUIH1</name>
<evidence type="ECO:0000256" key="3">
    <source>
        <dbReference type="ARBA" id="ARBA00022723"/>
    </source>
</evidence>
<evidence type="ECO:0000313" key="8">
    <source>
        <dbReference type="EMBL" id="PLX19553.1"/>
    </source>
</evidence>
<dbReference type="Proteomes" id="UP000234857">
    <property type="component" value="Unassembled WGS sequence"/>
</dbReference>
<dbReference type="GO" id="GO:0051536">
    <property type="term" value="F:iron-sulfur cluster binding"/>
    <property type="evidence" value="ECO:0007669"/>
    <property type="project" value="UniProtKB-KW"/>
</dbReference>
<keyword evidence="4" id="KW-0408">Iron</keyword>
<dbReference type="InterPro" id="IPR006158">
    <property type="entry name" value="Cobalamin-bd"/>
</dbReference>
<dbReference type="GO" id="GO:0046872">
    <property type="term" value="F:metal ion binding"/>
    <property type="evidence" value="ECO:0007669"/>
    <property type="project" value="UniProtKB-KW"/>
</dbReference>
<dbReference type="InterPro" id="IPR051198">
    <property type="entry name" value="BchE-like"/>
</dbReference>
<evidence type="ECO:0000256" key="2">
    <source>
        <dbReference type="ARBA" id="ARBA00022691"/>
    </source>
</evidence>
<evidence type="ECO:0000259" key="7">
    <source>
        <dbReference type="PROSITE" id="PS51918"/>
    </source>
</evidence>